<dbReference type="GO" id="GO:0046914">
    <property type="term" value="F:transition metal ion binding"/>
    <property type="evidence" value="ECO:0007669"/>
    <property type="project" value="InterPro"/>
</dbReference>
<accession>A0AAP2D4V7</accession>
<dbReference type="Pfam" id="PF04023">
    <property type="entry name" value="FeoA"/>
    <property type="match status" value="1"/>
</dbReference>
<name>A0AAP2D4V7_9BACT</name>
<dbReference type="InterPro" id="IPR007167">
    <property type="entry name" value="Fe-transptr_FeoA-like"/>
</dbReference>
<dbReference type="RefSeq" id="WP_254088603.1">
    <property type="nucleotide sequence ID" value="NZ_JAHESC010000002.1"/>
</dbReference>
<organism evidence="3 4">
    <name type="scientific">Dawidia soli</name>
    <dbReference type="NCBI Taxonomy" id="2782352"/>
    <lineage>
        <taxon>Bacteria</taxon>
        <taxon>Pseudomonadati</taxon>
        <taxon>Bacteroidota</taxon>
        <taxon>Cytophagia</taxon>
        <taxon>Cytophagales</taxon>
        <taxon>Chryseotaleaceae</taxon>
        <taxon>Dawidia</taxon>
    </lineage>
</organism>
<proteinExistence type="predicted"/>
<dbReference type="InterPro" id="IPR038157">
    <property type="entry name" value="FeoA_core_dom"/>
</dbReference>
<comment type="caution">
    <text evidence="3">The sequence shown here is derived from an EMBL/GenBank/DDBJ whole genome shotgun (WGS) entry which is preliminary data.</text>
</comment>
<feature type="domain" description="Ferrous iron transporter FeoA-like" evidence="2">
    <location>
        <begin position="5"/>
        <end position="76"/>
    </location>
</feature>
<reference evidence="3 4" key="1">
    <citation type="submission" date="2021-05" db="EMBL/GenBank/DDBJ databases">
        <title>A Polyphasic approach of four new species of the genus Ohtaekwangia: Ohtaekwangia histidinii sp. nov., Ohtaekwangia cretensis sp. nov., Ohtaekwangia indiensis sp. nov., Ohtaekwangia reichenbachii sp. nov. from diverse environment.</title>
        <authorList>
            <person name="Octaviana S."/>
        </authorList>
    </citation>
    <scope>NUCLEOTIDE SEQUENCE [LARGE SCALE GENOMIC DNA]</scope>
    <source>
        <strain evidence="3 4">PWU37</strain>
    </source>
</reference>
<evidence type="ECO:0000259" key="2">
    <source>
        <dbReference type="SMART" id="SM00899"/>
    </source>
</evidence>
<dbReference type="InterPro" id="IPR008988">
    <property type="entry name" value="Transcriptional_repressor_C"/>
</dbReference>
<sequence>MELVRNVAQMKPGEVGVVSGFTDDHLSIKLMEMGCLPGAPVRFNFAAPLGDPICISVAGYELSLRLEEAATISILN</sequence>
<dbReference type="SUPFAM" id="SSF50037">
    <property type="entry name" value="C-terminal domain of transcriptional repressors"/>
    <property type="match status" value="1"/>
</dbReference>
<dbReference type="EMBL" id="JAHESC010000002">
    <property type="protein sequence ID" value="MBT1685353.1"/>
    <property type="molecule type" value="Genomic_DNA"/>
</dbReference>
<dbReference type="SMART" id="SM00899">
    <property type="entry name" value="FeoA"/>
    <property type="match status" value="1"/>
</dbReference>
<dbReference type="Proteomes" id="UP001319180">
    <property type="component" value="Unassembled WGS sequence"/>
</dbReference>
<evidence type="ECO:0000313" key="3">
    <source>
        <dbReference type="EMBL" id="MBT1685353.1"/>
    </source>
</evidence>
<evidence type="ECO:0000256" key="1">
    <source>
        <dbReference type="ARBA" id="ARBA00023004"/>
    </source>
</evidence>
<evidence type="ECO:0000313" key="4">
    <source>
        <dbReference type="Proteomes" id="UP001319180"/>
    </source>
</evidence>
<dbReference type="PANTHER" id="PTHR42954:SF2">
    <property type="entry name" value="FE(2+) TRANSPORT PROTEIN A"/>
    <property type="match status" value="1"/>
</dbReference>
<keyword evidence="4" id="KW-1185">Reference proteome</keyword>
<protein>
    <submittedName>
        <fullName evidence="3">FeoA domain-containing protein</fullName>
    </submittedName>
</protein>
<keyword evidence="1" id="KW-0408">Iron</keyword>
<dbReference type="InterPro" id="IPR052713">
    <property type="entry name" value="FeoA"/>
</dbReference>
<gene>
    <name evidence="3" type="ORF">KK078_02235</name>
</gene>
<dbReference type="PANTHER" id="PTHR42954">
    <property type="entry name" value="FE(2+) TRANSPORT PROTEIN A"/>
    <property type="match status" value="1"/>
</dbReference>
<dbReference type="AlphaFoldDB" id="A0AAP2D4V7"/>
<dbReference type="Gene3D" id="2.30.30.90">
    <property type="match status" value="1"/>
</dbReference>